<dbReference type="AlphaFoldDB" id="A0A0N4U1B0"/>
<evidence type="ECO:0000313" key="1">
    <source>
        <dbReference type="EMBL" id="VDN54767.1"/>
    </source>
</evidence>
<accession>A0A0N4U1B0</accession>
<evidence type="ECO:0000313" key="2">
    <source>
        <dbReference type="Proteomes" id="UP000038040"/>
    </source>
</evidence>
<name>A0A0N4U1B0_DRAME</name>
<gene>
    <name evidence="1" type="ORF">DME_LOCUS4740</name>
</gene>
<proteinExistence type="predicted"/>
<sequence length="71" mass="7855">MSLIPLENSITGAMPVIFFEAQIHGQSQKILMEIGLSLDTDQCSVALLSDCTSNALIYYEQYGKNLQTKKT</sequence>
<reference evidence="4" key="1">
    <citation type="submission" date="2017-02" db="UniProtKB">
        <authorList>
            <consortium name="WormBaseParasite"/>
        </authorList>
    </citation>
    <scope>IDENTIFICATION</scope>
</reference>
<dbReference type="Proteomes" id="UP000038040">
    <property type="component" value="Unplaced"/>
</dbReference>
<dbReference type="WBParaSite" id="DME_0000038001-mRNA-1">
    <property type="protein sequence ID" value="DME_0000038001-mRNA-1"/>
    <property type="gene ID" value="DME_0000038001"/>
</dbReference>
<organism evidence="2 4">
    <name type="scientific">Dracunculus medinensis</name>
    <name type="common">Guinea worm</name>
    <dbReference type="NCBI Taxonomy" id="318479"/>
    <lineage>
        <taxon>Eukaryota</taxon>
        <taxon>Metazoa</taxon>
        <taxon>Ecdysozoa</taxon>
        <taxon>Nematoda</taxon>
        <taxon>Chromadorea</taxon>
        <taxon>Rhabditida</taxon>
        <taxon>Spirurina</taxon>
        <taxon>Dracunculoidea</taxon>
        <taxon>Dracunculidae</taxon>
        <taxon>Dracunculus</taxon>
    </lineage>
</organism>
<evidence type="ECO:0000313" key="4">
    <source>
        <dbReference type="WBParaSite" id="DME_0000038001-mRNA-1"/>
    </source>
</evidence>
<evidence type="ECO:0000313" key="3">
    <source>
        <dbReference type="Proteomes" id="UP000274756"/>
    </source>
</evidence>
<dbReference type="OrthoDB" id="5843641at2759"/>
<keyword evidence="3" id="KW-1185">Reference proteome</keyword>
<dbReference type="Proteomes" id="UP000274756">
    <property type="component" value="Unassembled WGS sequence"/>
</dbReference>
<dbReference type="EMBL" id="UYYG01001150">
    <property type="protein sequence ID" value="VDN54767.1"/>
    <property type="molecule type" value="Genomic_DNA"/>
</dbReference>
<reference evidence="1 3" key="2">
    <citation type="submission" date="2018-11" db="EMBL/GenBank/DDBJ databases">
        <authorList>
            <consortium name="Pathogen Informatics"/>
        </authorList>
    </citation>
    <scope>NUCLEOTIDE SEQUENCE [LARGE SCALE GENOMIC DNA]</scope>
</reference>
<protein>
    <submittedName>
        <fullName evidence="4">Sen15 domain-containing protein</fullName>
    </submittedName>
</protein>